<dbReference type="Ensembl" id="ENSLOCT00000018301.1">
    <property type="protein sequence ID" value="ENSLOCP00000018269.1"/>
    <property type="gene ID" value="ENSLOCG00000014837.1"/>
</dbReference>
<keyword evidence="1" id="KW-0175">Coiled coil</keyword>
<dbReference type="GeneTree" id="ENSGT00940000155614"/>
<evidence type="ECO:0000313" key="3">
    <source>
        <dbReference type="Proteomes" id="UP000018468"/>
    </source>
</evidence>
<name>W5NCB0_LEPOC</name>
<reference evidence="2" key="3">
    <citation type="submission" date="2025-09" db="UniProtKB">
        <authorList>
            <consortium name="Ensembl"/>
        </authorList>
    </citation>
    <scope>IDENTIFICATION</scope>
</reference>
<dbReference type="eggNOG" id="KOG0018">
    <property type="taxonomic scope" value="Eukaryota"/>
</dbReference>
<reference evidence="2" key="2">
    <citation type="submission" date="2025-08" db="UniProtKB">
        <authorList>
            <consortium name="Ensembl"/>
        </authorList>
    </citation>
    <scope>IDENTIFICATION</scope>
</reference>
<dbReference type="Proteomes" id="UP000018468">
    <property type="component" value="Linkage group LG1"/>
</dbReference>
<proteinExistence type="predicted"/>
<dbReference type="Gene3D" id="1.10.287.1490">
    <property type="match status" value="1"/>
</dbReference>
<feature type="coiled-coil region" evidence="1">
    <location>
        <begin position="13"/>
        <end position="85"/>
    </location>
</feature>
<dbReference type="PANTHER" id="PTHR18937">
    <property type="entry name" value="STRUCTURAL MAINTENANCE OF CHROMOSOMES SMC FAMILY MEMBER"/>
    <property type="match status" value="1"/>
</dbReference>
<dbReference type="PANTHER" id="PTHR18937:SF170">
    <property type="entry name" value="STRUCTURAL MAINTENANCE OF CHROMOSOMES PROTEIN 1A"/>
    <property type="match status" value="1"/>
</dbReference>
<evidence type="ECO:0000256" key="1">
    <source>
        <dbReference type="SAM" id="Coils"/>
    </source>
</evidence>
<sequence>INGRRASFLFLFQAKIKQKIREIEENQKRIEKLEDYITTSRQSLDEQKRLEEELTEEVEQAKRRIDEINTELNQVMEQLGDARIDRQENSRQQRKAEIMESIKRLYPGSVVRAERLSALGG</sequence>
<dbReference type="AlphaFoldDB" id="W5NCB0"/>
<evidence type="ECO:0000313" key="2">
    <source>
        <dbReference type="Ensembl" id="ENSLOCP00000018269.1"/>
    </source>
</evidence>
<dbReference type="EMBL" id="AHAT01006317">
    <property type="status" value="NOT_ANNOTATED_CDS"/>
    <property type="molecule type" value="Genomic_DNA"/>
</dbReference>
<dbReference type="InParanoid" id="W5NCB0"/>
<protein>
    <submittedName>
        <fullName evidence="2">Uncharacterized protein</fullName>
    </submittedName>
</protein>
<organism evidence="2 3">
    <name type="scientific">Lepisosteus oculatus</name>
    <name type="common">Spotted gar</name>
    <dbReference type="NCBI Taxonomy" id="7918"/>
    <lineage>
        <taxon>Eukaryota</taxon>
        <taxon>Metazoa</taxon>
        <taxon>Chordata</taxon>
        <taxon>Craniata</taxon>
        <taxon>Vertebrata</taxon>
        <taxon>Euteleostomi</taxon>
        <taxon>Actinopterygii</taxon>
        <taxon>Neopterygii</taxon>
        <taxon>Holostei</taxon>
        <taxon>Semionotiformes</taxon>
        <taxon>Lepisosteidae</taxon>
        <taxon>Lepisosteus</taxon>
    </lineage>
</organism>
<reference evidence="3" key="1">
    <citation type="submission" date="2011-12" db="EMBL/GenBank/DDBJ databases">
        <title>The Draft Genome of Lepisosteus oculatus.</title>
        <authorList>
            <consortium name="The Broad Institute Genome Assembly &amp; Analysis Group"/>
            <consortium name="Computational R&amp;D Group"/>
            <consortium name="and Sequencing Platform"/>
            <person name="Di Palma F."/>
            <person name="Alfoldi J."/>
            <person name="Johnson J."/>
            <person name="Berlin A."/>
            <person name="Gnerre S."/>
            <person name="Jaffe D."/>
            <person name="MacCallum I."/>
            <person name="Young S."/>
            <person name="Walker B.J."/>
            <person name="Lander E.S."/>
            <person name="Lindblad-Toh K."/>
        </authorList>
    </citation>
    <scope>NUCLEOTIDE SEQUENCE [LARGE SCALE GENOMIC DNA]</scope>
</reference>
<dbReference type="HOGENOM" id="CLU_2043414_0_0_1"/>
<dbReference type="Bgee" id="ENSLOCG00000014837">
    <property type="expression patterns" value="Expressed in camera-type eye and 13 other cell types or tissues"/>
</dbReference>
<keyword evidence="3" id="KW-1185">Reference proteome</keyword>
<accession>W5NCB0</accession>
<dbReference type="STRING" id="7918.ENSLOCP00000018269"/>